<dbReference type="InParanoid" id="A0A4W3I3B0"/>
<dbReference type="PRINTS" id="PR00237">
    <property type="entry name" value="GPCRRHODOPSN"/>
</dbReference>
<evidence type="ECO:0000256" key="2">
    <source>
        <dbReference type="ARBA" id="ARBA00022475"/>
    </source>
</evidence>
<dbReference type="InterPro" id="IPR017452">
    <property type="entry name" value="GPCR_Rhodpsn_7TM"/>
</dbReference>
<feature type="transmembrane region" description="Helical" evidence="11">
    <location>
        <begin position="217"/>
        <end position="241"/>
    </location>
</feature>
<dbReference type="SUPFAM" id="SSF81321">
    <property type="entry name" value="Family A G protein-coupled receptor-like"/>
    <property type="match status" value="1"/>
</dbReference>
<dbReference type="OMA" id="ICISWAF"/>
<dbReference type="Proteomes" id="UP000314986">
    <property type="component" value="Unassembled WGS sequence"/>
</dbReference>
<feature type="transmembrane region" description="Helical" evidence="11">
    <location>
        <begin position="33"/>
        <end position="59"/>
    </location>
</feature>
<keyword evidence="5" id="KW-0297">G-protein coupled receptor</keyword>
<keyword evidence="6 11" id="KW-0472">Membrane</keyword>
<reference evidence="14" key="1">
    <citation type="journal article" date="2006" name="Science">
        <title>Ancient noncoding elements conserved in the human genome.</title>
        <authorList>
            <person name="Venkatesh B."/>
            <person name="Kirkness E.F."/>
            <person name="Loh Y.H."/>
            <person name="Halpern A.L."/>
            <person name="Lee A.P."/>
            <person name="Johnson J."/>
            <person name="Dandona N."/>
            <person name="Viswanathan L.D."/>
            <person name="Tay A."/>
            <person name="Venter J.C."/>
            <person name="Strausberg R.L."/>
            <person name="Brenner S."/>
        </authorList>
    </citation>
    <scope>NUCLEOTIDE SEQUENCE [LARGE SCALE GENOMIC DNA]</scope>
</reference>
<evidence type="ECO:0000259" key="12">
    <source>
        <dbReference type="PROSITE" id="PS50262"/>
    </source>
</evidence>
<evidence type="ECO:0000256" key="10">
    <source>
        <dbReference type="ARBA" id="ARBA00023224"/>
    </source>
</evidence>
<dbReference type="GO" id="GO:0001594">
    <property type="term" value="F:trace-amine receptor activity"/>
    <property type="evidence" value="ECO:0007669"/>
    <property type="project" value="InterPro"/>
</dbReference>
<dbReference type="InterPro" id="IPR000276">
    <property type="entry name" value="GPCR_Rhodpsn"/>
</dbReference>
<dbReference type="AlphaFoldDB" id="A0A4W3I3B0"/>
<dbReference type="STRING" id="7868.ENSCMIP00000021910"/>
<evidence type="ECO:0000256" key="9">
    <source>
        <dbReference type="ARBA" id="ARBA00023180"/>
    </source>
</evidence>
<proteinExistence type="predicted"/>
<reference evidence="14" key="2">
    <citation type="journal article" date="2007" name="PLoS Biol.">
        <title>Survey sequencing and comparative analysis of the elephant shark (Callorhinchus milii) genome.</title>
        <authorList>
            <person name="Venkatesh B."/>
            <person name="Kirkness E.F."/>
            <person name="Loh Y.H."/>
            <person name="Halpern A.L."/>
            <person name="Lee A.P."/>
            <person name="Johnson J."/>
            <person name="Dandona N."/>
            <person name="Viswanathan L.D."/>
            <person name="Tay A."/>
            <person name="Venter J.C."/>
            <person name="Strausberg R.L."/>
            <person name="Brenner S."/>
        </authorList>
    </citation>
    <scope>NUCLEOTIDE SEQUENCE [LARGE SCALE GENOMIC DNA]</scope>
</reference>
<protein>
    <recommendedName>
        <fullName evidence="12">G-protein coupled receptors family 1 profile domain-containing protein</fullName>
    </recommendedName>
</protein>
<keyword evidence="3 11" id="KW-0812">Transmembrane</keyword>
<dbReference type="GO" id="GO:0005886">
    <property type="term" value="C:plasma membrane"/>
    <property type="evidence" value="ECO:0007669"/>
    <property type="project" value="UniProtKB-SubCell"/>
</dbReference>
<dbReference type="PANTHER" id="PTHR24249">
    <property type="entry name" value="HISTAMINE RECEPTOR-RELATED G-PROTEIN COUPLED RECEPTOR"/>
    <property type="match status" value="1"/>
</dbReference>
<keyword evidence="4 11" id="KW-1133">Transmembrane helix</keyword>
<keyword evidence="10" id="KW-0807">Transducer</keyword>
<evidence type="ECO:0000256" key="3">
    <source>
        <dbReference type="ARBA" id="ARBA00022692"/>
    </source>
</evidence>
<feature type="domain" description="G-protein coupled receptors family 1 profile" evidence="12">
    <location>
        <begin position="53"/>
        <end position="115"/>
    </location>
</feature>
<feature type="transmembrane region" description="Helical" evidence="11">
    <location>
        <begin position="71"/>
        <end position="90"/>
    </location>
</feature>
<comment type="subcellular location">
    <subcellularLocation>
        <location evidence="1">Cell membrane</location>
        <topology evidence="1">Multi-pass membrane protein</topology>
    </subcellularLocation>
</comment>
<keyword evidence="2" id="KW-1003">Cell membrane</keyword>
<keyword evidence="9" id="KW-0325">Glycoprotein</keyword>
<reference evidence="14" key="3">
    <citation type="journal article" date="2014" name="Nature">
        <title>Elephant shark genome provides unique insights into gnathostome evolution.</title>
        <authorList>
            <consortium name="International Elephant Shark Genome Sequencing Consortium"/>
            <person name="Venkatesh B."/>
            <person name="Lee A.P."/>
            <person name="Ravi V."/>
            <person name="Maurya A.K."/>
            <person name="Lian M.M."/>
            <person name="Swann J.B."/>
            <person name="Ohta Y."/>
            <person name="Flajnik M.F."/>
            <person name="Sutoh Y."/>
            <person name="Kasahara M."/>
            <person name="Hoon S."/>
            <person name="Gangu V."/>
            <person name="Roy S.W."/>
            <person name="Irimia M."/>
            <person name="Korzh V."/>
            <person name="Kondrychyn I."/>
            <person name="Lim Z.W."/>
            <person name="Tay B.H."/>
            <person name="Tohari S."/>
            <person name="Kong K.W."/>
            <person name="Ho S."/>
            <person name="Lorente-Galdos B."/>
            <person name="Quilez J."/>
            <person name="Marques-Bonet T."/>
            <person name="Raney B.J."/>
            <person name="Ingham P.W."/>
            <person name="Tay A."/>
            <person name="Hillier L.W."/>
            <person name="Minx P."/>
            <person name="Boehm T."/>
            <person name="Wilson R.K."/>
            <person name="Brenner S."/>
            <person name="Warren W.C."/>
        </authorList>
    </citation>
    <scope>NUCLEOTIDE SEQUENCE [LARGE SCALE GENOMIC DNA]</scope>
</reference>
<dbReference type="GeneTree" id="ENSGT00950000182934"/>
<feature type="domain" description="G-protein coupled receptors family 1 profile" evidence="12">
    <location>
        <begin position="139"/>
        <end position="263"/>
    </location>
</feature>
<dbReference type="PROSITE" id="PS50262">
    <property type="entry name" value="G_PROTEIN_RECEP_F1_2"/>
    <property type="match status" value="2"/>
</dbReference>
<dbReference type="InterPro" id="IPR009132">
    <property type="entry name" value="TAAR_fam"/>
</dbReference>
<evidence type="ECO:0000256" key="8">
    <source>
        <dbReference type="ARBA" id="ARBA00023170"/>
    </source>
</evidence>
<organism evidence="13 14">
    <name type="scientific">Callorhinchus milii</name>
    <name type="common">Ghost shark</name>
    <dbReference type="NCBI Taxonomy" id="7868"/>
    <lineage>
        <taxon>Eukaryota</taxon>
        <taxon>Metazoa</taxon>
        <taxon>Chordata</taxon>
        <taxon>Craniata</taxon>
        <taxon>Vertebrata</taxon>
        <taxon>Chondrichthyes</taxon>
        <taxon>Holocephali</taxon>
        <taxon>Chimaeriformes</taxon>
        <taxon>Callorhinchidae</taxon>
        <taxon>Callorhinchus</taxon>
    </lineage>
</organism>
<evidence type="ECO:0000313" key="14">
    <source>
        <dbReference type="Proteomes" id="UP000314986"/>
    </source>
</evidence>
<dbReference type="Pfam" id="PF00001">
    <property type="entry name" value="7tm_1"/>
    <property type="match status" value="2"/>
</dbReference>
<evidence type="ECO:0000313" key="13">
    <source>
        <dbReference type="Ensembl" id="ENSCMIP00000021910.1"/>
    </source>
</evidence>
<feature type="transmembrane region" description="Helical" evidence="11">
    <location>
        <begin position="160"/>
        <end position="181"/>
    </location>
</feature>
<dbReference type="PRINTS" id="PR01830">
    <property type="entry name" value="TRACEAMINER"/>
</dbReference>
<keyword evidence="8" id="KW-0675">Receptor</keyword>
<evidence type="ECO:0000256" key="6">
    <source>
        <dbReference type="ARBA" id="ARBA00023136"/>
    </source>
</evidence>
<evidence type="ECO:0000256" key="5">
    <source>
        <dbReference type="ARBA" id="ARBA00023040"/>
    </source>
</evidence>
<evidence type="ECO:0000256" key="1">
    <source>
        <dbReference type="ARBA" id="ARBA00004651"/>
    </source>
</evidence>
<sequence>MSLQQLSQYLHRKNMQFCFEFVNTSCPKVIRSAAIYTVTYAVIIISTIITIVGNLEVIISIAHFKQLQTPTNYFILLLATTHFLIGLIILPYSMVRSVETCWYFGYVFCKIHSSLGMIFCIWDCLLRNKFKGNGGLFCCNFLSWYGVLIFNKQWGLLDPVIAFFAPSLVLVGMNIKIFLVARKHSRVTGNKSNKIHSTKENNTRISCRKEHKNTKTLGIVMGVFLICWLPFFIDTIIDAYIKFTTPPVLIFNIDSFVSNLFPE</sequence>
<evidence type="ECO:0000256" key="4">
    <source>
        <dbReference type="ARBA" id="ARBA00022989"/>
    </source>
</evidence>
<keyword evidence="7" id="KW-1015">Disulfide bond</keyword>
<keyword evidence="14" id="KW-1185">Reference proteome</keyword>
<dbReference type="Ensembl" id="ENSCMIT00000022296.1">
    <property type="protein sequence ID" value="ENSCMIP00000021910.1"/>
    <property type="gene ID" value="ENSCMIG00000009945.1"/>
</dbReference>
<feature type="transmembrane region" description="Helical" evidence="11">
    <location>
        <begin position="134"/>
        <end position="154"/>
    </location>
</feature>
<dbReference type="PANTHER" id="PTHR24249:SF406">
    <property type="entry name" value="G-PROTEIN COUPLED RECEPTORS FAMILY 1 PROFILE DOMAIN-CONTAINING PROTEIN"/>
    <property type="match status" value="1"/>
</dbReference>
<feature type="transmembrane region" description="Helical" evidence="11">
    <location>
        <begin position="102"/>
        <end position="122"/>
    </location>
</feature>
<dbReference type="Gene3D" id="1.20.1070.10">
    <property type="entry name" value="Rhodopsin 7-helix transmembrane proteins"/>
    <property type="match status" value="2"/>
</dbReference>
<name>A0A4W3I3B0_CALMI</name>
<evidence type="ECO:0000256" key="7">
    <source>
        <dbReference type="ARBA" id="ARBA00023157"/>
    </source>
</evidence>
<reference evidence="13" key="4">
    <citation type="submission" date="2025-08" db="UniProtKB">
        <authorList>
            <consortium name="Ensembl"/>
        </authorList>
    </citation>
    <scope>IDENTIFICATION</scope>
</reference>
<accession>A0A4W3I3B0</accession>
<reference evidence="13" key="5">
    <citation type="submission" date="2025-09" db="UniProtKB">
        <authorList>
            <consortium name="Ensembl"/>
        </authorList>
    </citation>
    <scope>IDENTIFICATION</scope>
</reference>
<dbReference type="InterPro" id="IPR050569">
    <property type="entry name" value="TAAR"/>
</dbReference>
<evidence type="ECO:0000256" key="11">
    <source>
        <dbReference type="SAM" id="Phobius"/>
    </source>
</evidence>